<evidence type="ECO:0000256" key="9">
    <source>
        <dbReference type="ARBA" id="ARBA00023136"/>
    </source>
</evidence>
<keyword evidence="14" id="KW-0378">Hydrolase</keyword>
<reference evidence="14 15" key="1">
    <citation type="journal article" date="2010" name="PLoS ONE">
        <title>The Waddlia genome: a window into chlamydial biology.</title>
        <authorList>
            <person name="Bertelli C."/>
            <person name="Collyn F."/>
            <person name="Croxatto A."/>
            <person name="Ruckert C."/>
            <person name="Polkinghorne A."/>
            <person name="Kebbi-Beghdadi C."/>
            <person name="Goesmann A."/>
            <person name="Vaughan L."/>
            <person name="Greub G."/>
        </authorList>
    </citation>
    <scope>NUCLEOTIDE SEQUENCE [LARGE SCALE GENOMIC DNA]</scope>
    <source>
        <strain evidence="15">ATCC VR-1470 / WSU 86-1044</strain>
    </source>
</reference>
<dbReference type="FunFam" id="3.30.70.100:FF:000005">
    <property type="entry name" value="Copper-exporting P-type ATPase A"/>
    <property type="match status" value="1"/>
</dbReference>
<proteinExistence type="inferred from homology"/>
<dbReference type="GO" id="GO:0055070">
    <property type="term" value="P:copper ion homeostasis"/>
    <property type="evidence" value="ECO:0007669"/>
    <property type="project" value="TreeGrafter"/>
</dbReference>
<dbReference type="SFLD" id="SFLDF00027">
    <property type="entry name" value="p-type_atpase"/>
    <property type="match status" value="1"/>
</dbReference>
<dbReference type="InterPro" id="IPR006121">
    <property type="entry name" value="HMA_dom"/>
</dbReference>
<name>D6YSK8_WADCW</name>
<evidence type="ECO:0000256" key="8">
    <source>
        <dbReference type="ARBA" id="ARBA00022989"/>
    </source>
</evidence>
<dbReference type="GO" id="GO:0005507">
    <property type="term" value="F:copper ion binding"/>
    <property type="evidence" value="ECO:0007669"/>
    <property type="project" value="TreeGrafter"/>
</dbReference>
<dbReference type="HOGENOM" id="CLU_001771_0_3_0"/>
<evidence type="ECO:0000256" key="1">
    <source>
        <dbReference type="ARBA" id="ARBA00004127"/>
    </source>
</evidence>
<dbReference type="InterPro" id="IPR036163">
    <property type="entry name" value="HMA_dom_sf"/>
</dbReference>
<evidence type="ECO:0000256" key="5">
    <source>
        <dbReference type="ARBA" id="ARBA00022741"/>
    </source>
</evidence>
<dbReference type="InterPro" id="IPR044492">
    <property type="entry name" value="P_typ_ATPase_HD_dom"/>
</dbReference>
<dbReference type="Pfam" id="PF00122">
    <property type="entry name" value="E1-E2_ATPase"/>
    <property type="match status" value="1"/>
</dbReference>
<dbReference type="InterPro" id="IPR001757">
    <property type="entry name" value="P_typ_ATPase"/>
</dbReference>
<comment type="catalytic activity">
    <reaction evidence="11">
        <text>Cu(2+)(in) + ATP + H2O = Cu(2+)(out) + ADP + phosphate + H(+)</text>
        <dbReference type="Rhea" id="RHEA:10376"/>
        <dbReference type="ChEBI" id="CHEBI:15377"/>
        <dbReference type="ChEBI" id="CHEBI:15378"/>
        <dbReference type="ChEBI" id="CHEBI:29036"/>
        <dbReference type="ChEBI" id="CHEBI:30616"/>
        <dbReference type="ChEBI" id="CHEBI:43474"/>
        <dbReference type="ChEBI" id="CHEBI:456216"/>
        <dbReference type="EC" id="7.2.2.9"/>
    </reaction>
</comment>
<dbReference type="InterPro" id="IPR027256">
    <property type="entry name" value="P-typ_ATPase_IB"/>
</dbReference>
<dbReference type="PROSITE" id="PS00154">
    <property type="entry name" value="ATPASE_E1_E2"/>
    <property type="match status" value="1"/>
</dbReference>
<evidence type="ECO:0000256" key="12">
    <source>
        <dbReference type="RuleBase" id="RU362081"/>
    </source>
</evidence>
<organism evidence="14 15">
    <name type="scientific">Waddlia chondrophila (strain ATCC VR-1470 / WSU 86-1044)</name>
    <dbReference type="NCBI Taxonomy" id="716544"/>
    <lineage>
        <taxon>Bacteria</taxon>
        <taxon>Pseudomonadati</taxon>
        <taxon>Chlamydiota</taxon>
        <taxon>Chlamydiia</taxon>
        <taxon>Parachlamydiales</taxon>
        <taxon>Waddliaceae</taxon>
        <taxon>Waddlia</taxon>
    </lineage>
</organism>
<dbReference type="eggNOG" id="COG2217">
    <property type="taxonomic scope" value="Bacteria"/>
</dbReference>
<dbReference type="PRINTS" id="PR00941">
    <property type="entry name" value="CDATPASE"/>
</dbReference>
<dbReference type="InterPro" id="IPR017969">
    <property type="entry name" value="Heavy-metal-associated_CS"/>
</dbReference>
<dbReference type="GO" id="GO:0005524">
    <property type="term" value="F:ATP binding"/>
    <property type="evidence" value="ECO:0007669"/>
    <property type="project" value="UniProtKB-UniRule"/>
</dbReference>
<dbReference type="NCBIfam" id="TIGR01525">
    <property type="entry name" value="ATPase-IB_hvy"/>
    <property type="match status" value="1"/>
</dbReference>
<keyword evidence="5 12" id="KW-0547">Nucleotide-binding</keyword>
<evidence type="ECO:0000313" key="14">
    <source>
        <dbReference type="EMBL" id="ADI39053.1"/>
    </source>
</evidence>
<dbReference type="GO" id="GO:0005886">
    <property type="term" value="C:plasma membrane"/>
    <property type="evidence" value="ECO:0007669"/>
    <property type="project" value="UniProtKB-SubCell"/>
</dbReference>
<dbReference type="SUPFAM" id="SSF81665">
    <property type="entry name" value="Calcium ATPase, transmembrane domain M"/>
    <property type="match status" value="1"/>
</dbReference>
<dbReference type="SFLD" id="SFLDS00003">
    <property type="entry name" value="Haloacid_Dehalogenase"/>
    <property type="match status" value="1"/>
</dbReference>
<keyword evidence="6 12" id="KW-0067">ATP-binding</keyword>
<evidence type="ECO:0000256" key="4">
    <source>
        <dbReference type="ARBA" id="ARBA00022723"/>
    </source>
</evidence>
<dbReference type="InterPro" id="IPR023298">
    <property type="entry name" value="ATPase_P-typ_TM_dom_sf"/>
</dbReference>
<dbReference type="GO" id="GO:0043682">
    <property type="term" value="F:P-type divalent copper transporter activity"/>
    <property type="evidence" value="ECO:0007669"/>
    <property type="project" value="UniProtKB-EC"/>
</dbReference>
<evidence type="ECO:0000256" key="7">
    <source>
        <dbReference type="ARBA" id="ARBA00022967"/>
    </source>
</evidence>
<evidence type="ECO:0000256" key="3">
    <source>
        <dbReference type="ARBA" id="ARBA00022692"/>
    </source>
</evidence>
<dbReference type="InterPro" id="IPR023299">
    <property type="entry name" value="ATPase_P-typ_cyto_dom_N"/>
</dbReference>
<evidence type="ECO:0000256" key="10">
    <source>
        <dbReference type="ARBA" id="ARBA00038904"/>
    </source>
</evidence>
<dbReference type="SFLD" id="SFLDG00002">
    <property type="entry name" value="C1.7:_P-type_atpase_like"/>
    <property type="match status" value="1"/>
</dbReference>
<evidence type="ECO:0000256" key="2">
    <source>
        <dbReference type="ARBA" id="ARBA00006024"/>
    </source>
</evidence>
<feature type="transmembrane region" description="Helical" evidence="12">
    <location>
        <begin position="328"/>
        <end position="348"/>
    </location>
</feature>
<keyword evidence="3 12" id="KW-0812">Transmembrane</keyword>
<dbReference type="PANTHER" id="PTHR43520:SF8">
    <property type="entry name" value="P-TYPE CU(+) TRANSPORTER"/>
    <property type="match status" value="1"/>
</dbReference>
<dbReference type="Pfam" id="PF00403">
    <property type="entry name" value="HMA"/>
    <property type="match status" value="1"/>
</dbReference>
<dbReference type="GO" id="GO:0012505">
    <property type="term" value="C:endomembrane system"/>
    <property type="evidence" value="ECO:0007669"/>
    <property type="project" value="UniProtKB-SubCell"/>
</dbReference>
<dbReference type="Gene3D" id="3.30.70.100">
    <property type="match status" value="1"/>
</dbReference>
<dbReference type="InterPro" id="IPR036412">
    <property type="entry name" value="HAD-like_sf"/>
</dbReference>
<dbReference type="CDD" id="cd02094">
    <property type="entry name" value="P-type_ATPase_Cu-like"/>
    <property type="match status" value="1"/>
</dbReference>
<dbReference type="GO" id="GO:0016887">
    <property type="term" value="F:ATP hydrolysis activity"/>
    <property type="evidence" value="ECO:0007669"/>
    <property type="project" value="InterPro"/>
</dbReference>
<dbReference type="InterPro" id="IPR023214">
    <property type="entry name" value="HAD_sf"/>
</dbReference>
<evidence type="ECO:0000256" key="11">
    <source>
        <dbReference type="ARBA" id="ARBA00047424"/>
    </source>
</evidence>
<evidence type="ECO:0000259" key="13">
    <source>
        <dbReference type="PROSITE" id="PS50846"/>
    </source>
</evidence>
<dbReference type="NCBIfam" id="TIGR01511">
    <property type="entry name" value="ATPase-IB1_Cu"/>
    <property type="match status" value="1"/>
</dbReference>
<dbReference type="KEGG" id="wch:wcw_1709"/>
<evidence type="ECO:0000313" key="15">
    <source>
        <dbReference type="Proteomes" id="UP000001505"/>
    </source>
</evidence>
<dbReference type="AlphaFoldDB" id="D6YSK8"/>
<dbReference type="InterPro" id="IPR008250">
    <property type="entry name" value="ATPase_P-typ_transduc_dom_A_sf"/>
</dbReference>
<keyword evidence="12" id="KW-1003">Cell membrane</keyword>
<feature type="transmembrane region" description="Helical" evidence="12">
    <location>
        <begin position="144"/>
        <end position="167"/>
    </location>
</feature>
<accession>D6YSK8</accession>
<feature type="domain" description="HMA" evidence="13">
    <location>
        <begin position="7"/>
        <end position="72"/>
    </location>
</feature>
<dbReference type="Gene3D" id="3.40.50.1000">
    <property type="entry name" value="HAD superfamily/HAD-like"/>
    <property type="match status" value="1"/>
</dbReference>
<dbReference type="Gene3D" id="3.40.1110.10">
    <property type="entry name" value="Calcium-transporting ATPase, cytoplasmic domain N"/>
    <property type="match status" value="1"/>
</dbReference>
<dbReference type="SUPFAM" id="SSF56784">
    <property type="entry name" value="HAD-like"/>
    <property type="match status" value="1"/>
</dbReference>
<dbReference type="SUPFAM" id="SSF55008">
    <property type="entry name" value="HMA, heavy metal-associated domain"/>
    <property type="match status" value="1"/>
</dbReference>
<keyword evidence="7" id="KW-1278">Translocase</keyword>
<dbReference type="InterPro" id="IPR018303">
    <property type="entry name" value="ATPase_P-typ_P_site"/>
</dbReference>
<dbReference type="SUPFAM" id="SSF81653">
    <property type="entry name" value="Calcium ATPase, transduction domain A"/>
    <property type="match status" value="1"/>
</dbReference>
<dbReference type="NCBIfam" id="TIGR01494">
    <property type="entry name" value="ATPase_P-type"/>
    <property type="match status" value="1"/>
</dbReference>
<gene>
    <name evidence="14" type="primary">copA2</name>
    <name evidence="14" type="ordered locus">wcw_1709</name>
</gene>
<keyword evidence="4 12" id="KW-0479">Metal-binding</keyword>
<dbReference type="NCBIfam" id="TIGR01512">
    <property type="entry name" value="ATPase-IB2_Cd"/>
    <property type="match status" value="1"/>
</dbReference>
<dbReference type="PANTHER" id="PTHR43520">
    <property type="entry name" value="ATP7, ISOFORM B"/>
    <property type="match status" value="1"/>
</dbReference>
<dbReference type="Gene3D" id="2.70.150.10">
    <property type="entry name" value="Calcium-transporting ATPase, cytoplasmic transduction domain A"/>
    <property type="match status" value="1"/>
</dbReference>
<dbReference type="EMBL" id="CP001928">
    <property type="protein sequence ID" value="ADI39053.1"/>
    <property type="molecule type" value="Genomic_DNA"/>
</dbReference>
<feature type="transmembrane region" description="Helical" evidence="12">
    <location>
        <begin position="88"/>
        <end position="107"/>
    </location>
</feature>
<sequence>MKNHHKNTLKLNIQGMSCVSCASGIEKALSSVEGVKEARVNFANSTASVVLDEEVETARILEAVSRAGYQASLSGEGHHHHFSEPKAAFKRFVLSALFSFPLFLQMFMFHLPGWIQCLLATIVQFGLGSRFYRSSYYSLKVGSANMDVLIALGTTAAYSFSLVVLLTGADQHLYFESSAMIITLVLMGQWLEAVSKGRASEAIEKLLDLQPKTARVKRDGEWIEISVKEIVPEDIFQVRPGENVPVDGEVIEGSSSVNESMLTGESMPVEKKEHDLVYAATQNGNGTLKVCATKVGSETVLAGIVQLVEHAQNSRAPIQRLADQVSEVFVPAVLAISLATFAGWMFWSGAIHEAVIHAVAVLVIACPCALGLATPTVIMVASGEGAKKGILFRDAEALEVAQKMKRIAFDKTGTLTKGQPRVIDVISEDPKRLLEIANALEEASEHPLGEAVRAFAKEKGVKKCEVKRFEAIPGKGLQGEIEGVKYTLGSLSFAADSGVEVKCESNGNTIAVVWRGKQALGCLAFQDVLREHAAEAIEKISALGVAPVMITGDHQKTAEAIAKEAGIWEFYGDILPDQKALKINELKKQGHIVGMVGDGINDAPALAAADVGIAMGTGSDIAIEAAGVSLMREDLRLVPEMIHLSKETFKKIKQNLFFAFFYNCIGIPLAAMGLLNPMVAALAMSLSSLSVVSNALLLKKNL</sequence>
<dbReference type="Pfam" id="PF00702">
    <property type="entry name" value="Hydrolase"/>
    <property type="match status" value="1"/>
</dbReference>
<keyword evidence="15" id="KW-1185">Reference proteome</keyword>
<dbReference type="EC" id="7.2.2.9" evidence="10"/>
<dbReference type="PRINTS" id="PR00119">
    <property type="entry name" value="CATATPASE"/>
</dbReference>
<dbReference type="STRING" id="716544.wcw_1709"/>
<keyword evidence="8 12" id="KW-1133">Transmembrane helix</keyword>
<dbReference type="FunFam" id="2.70.150.10:FF:000002">
    <property type="entry name" value="Copper-transporting ATPase 1, putative"/>
    <property type="match status" value="1"/>
</dbReference>
<feature type="transmembrane region" description="Helical" evidence="12">
    <location>
        <begin position="354"/>
        <end position="381"/>
    </location>
</feature>
<dbReference type="CDD" id="cd00371">
    <property type="entry name" value="HMA"/>
    <property type="match status" value="1"/>
</dbReference>
<keyword evidence="9 12" id="KW-0472">Membrane</keyword>
<dbReference type="OrthoDB" id="9766480at2"/>
<comment type="similarity">
    <text evidence="2 12">Belongs to the cation transport ATPase (P-type) (TC 3.A.3) family. Type IB subfamily.</text>
</comment>
<dbReference type="PROSITE" id="PS50846">
    <property type="entry name" value="HMA_2"/>
    <property type="match status" value="1"/>
</dbReference>
<dbReference type="Proteomes" id="UP000001505">
    <property type="component" value="Chromosome"/>
</dbReference>
<dbReference type="RefSeq" id="WP_013182757.1">
    <property type="nucleotide sequence ID" value="NC_014225.1"/>
</dbReference>
<dbReference type="PROSITE" id="PS01047">
    <property type="entry name" value="HMA_1"/>
    <property type="match status" value="1"/>
</dbReference>
<feature type="transmembrane region" description="Helical" evidence="12">
    <location>
        <begin position="656"/>
        <end position="675"/>
    </location>
</feature>
<protein>
    <recommendedName>
        <fullName evidence="10">P-type Cu(2+) transporter</fullName>
        <ecNumber evidence="10">7.2.2.9</ecNumber>
    </recommendedName>
</protein>
<evidence type="ECO:0000256" key="6">
    <source>
        <dbReference type="ARBA" id="ARBA00022840"/>
    </source>
</evidence>
<dbReference type="InterPro" id="IPR059000">
    <property type="entry name" value="ATPase_P-type_domA"/>
</dbReference>
<comment type="subcellular location">
    <subcellularLocation>
        <location evidence="12">Cell membrane</location>
    </subcellularLocation>
    <subcellularLocation>
        <location evidence="1">Endomembrane system</location>
        <topology evidence="1">Multi-pass membrane protein</topology>
    </subcellularLocation>
</comment>
<feature type="transmembrane region" description="Helical" evidence="12">
    <location>
        <begin position="681"/>
        <end position="698"/>
    </location>
</feature>